<dbReference type="Proteomes" id="UP000321567">
    <property type="component" value="Unassembled WGS sequence"/>
</dbReference>
<evidence type="ECO:0000256" key="1">
    <source>
        <dbReference type="ARBA" id="ARBA00023015"/>
    </source>
</evidence>
<dbReference type="InterPro" id="IPR018335">
    <property type="entry name" value="Tscrpt_reg_HTH_Crp-type_CS"/>
</dbReference>
<evidence type="ECO:0000259" key="4">
    <source>
        <dbReference type="PROSITE" id="PS50042"/>
    </source>
</evidence>
<dbReference type="CDD" id="cd00038">
    <property type="entry name" value="CAP_ED"/>
    <property type="match status" value="1"/>
</dbReference>
<dbReference type="InterPro" id="IPR014710">
    <property type="entry name" value="RmlC-like_jellyroll"/>
</dbReference>
<dbReference type="EMBL" id="BJZO01000025">
    <property type="protein sequence ID" value="GEO81063.1"/>
    <property type="molecule type" value="Genomic_DNA"/>
</dbReference>
<dbReference type="Pfam" id="PF00027">
    <property type="entry name" value="cNMP_binding"/>
    <property type="match status" value="1"/>
</dbReference>
<dbReference type="GO" id="GO:0003700">
    <property type="term" value="F:DNA-binding transcription factor activity"/>
    <property type="evidence" value="ECO:0007669"/>
    <property type="project" value="InterPro"/>
</dbReference>
<dbReference type="Pfam" id="PF13545">
    <property type="entry name" value="HTH_Crp_2"/>
    <property type="match status" value="1"/>
</dbReference>
<dbReference type="Gene3D" id="1.10.10.10">
    <property type="entry name" value="Winged helix-like DNA-binding domain superfamily/Winged helix DNA-binding domain"/>
    <property type="match status" value="1"/>
</dbReference>
<dbReference type="SUPFAM" id="SSF51206">
    <property type="entry name" value="cAMP-binding domain-like"/>
    <property type="match status" value="1"/>
</dbReference>
<keyword evidence="1" id="KW-0805">Transcription regulation</keyword>
<feature type="domain" description="HTH crp-type" evidence="5">
    <location>
        <begin position="163"/>
        <end position="237"/>
    </location>
</feature>
<dbReference type="GO" id="GO:0005829">
    <property type="term" value="C:cytosol"/>
    <property type="evidence" value="ECO:0007669"/>
    <property type="project" value="TreeGrafter"/>
</dbReference>
<dbReference type="GO" id="GO:0003677">
    <property type="term" value="F:DNA binding"/>
    <property type="evidence" value="ECO:0007669"/>
    <property type="project" value="UniProtKB-KW"/>
</dbReference>
<dbReference type="InterPro" id="IPR018490">
    <property type="entry name" value="cNMP-bd_dom_sf"/>
</dbReference>
<keyword evidence="7" id="KW-1185">Reference proteome</keyword>
<dbReference type="InterPro" id="IPR036390">
    <property type="entry name" value="WH_DNA-bd_sf"/>
</dbReference>
<dbReference type="InterPro" id="IPR050397">
    <property type="entry name" value="Env_Response_Regulators"/>
</dbReference>
<dbReference type="InterPro" id="IPR036388">
    <property type="entry name" value="WH-like_DNA-bd_sf"/>
</dbReference>
<dbReference type="SMART" id="SM00100">
    <property type="entry name" value="cNMP"/>
    <property type="match status" value="1"/>
</dbReference>
<evidence type="ECO:0000259" key="5">
    <source>
        <dbReference type="PROSITE" id="PS51063"/>
    </source>
</evidence>
<dbReference type="AlphaFoldDB" id="A0A512H6I5"/>
<dbReference type="PROSITE" id="PS50042">
    <property type="entry name" value="CNMP_BINDING_3"/>
    <property type="match status" value="1"/>
</dbReference>
<evidence type="ECO:0000256" key="2">
    <source>
        <dbReference type="ARBA" id="ARBA00023125"/>
    </source>
</evidence>
<proteinExistence type="predicted"/>
<comment type="caution">
    <text evidence="6">The sequence shown here is derived from an EMBL/GenBank/DDBJ whole genome shotgun (WGS) entry which is preliminary data.</text>
</comment>
<dbReference type="InterPro" id="IPR012318">
    <property type="entry name" value="HTH_CRP"/>
</dbReference>
<keyword evidence="2" id="KW-0238">DNA-binding</keyword>
<keyword evidence="3" id="KW-0804">Transcription</keyword>
<name>A0A512H6I5_9PROT</name>
<reference evidence="6 7" key="1">
    <citation type="submission" date="2019-07" db="EMBL/GenBank/DDBJ databases">
        <title>Whole genome shotgun sequence of Rhodospirillum oryzae NBRC 107573.</title>
        <authorList>
            <person name="Hosoyama A."/>
            <person name="Uohara A."/>
            <person name="Ohji S."/>
            <person name="Ichikawa N."/>
        </authorList>
    </citation>
    <scope>NUCLEOTIDE SEQUENCE [LARGE SCALE GENOMIC DNA]</scope>
    <source>
        <strain evidence="6 7">NBRC 107573</strain>
    </source>
</reference>
<dbReference type="SUPFAM" id="SSF46785">
    <property type="entry name" value="Winged helix' DNA-binding domain"/>
    <property type="match status" value="1"/>
</dbReference>
<dbReference type="InterPro" id="IPR000595">
    <property type="entry name" value="cNMP-bd_dom"/>
</dbReference>
<dbReference type="PANTHER" id="PTHR24567">
    <property type="entry name" value="CRP FAMILY TRANSCRIPTIONAL REGULATORY PROTEIN"/>
    <property type="match status" value="1"/>
</dbReference>
<feature type="domain" description="Cyclic nucleotide-binding" evidence="4">
    <location>
        <begin position="32"/>
        <end position="101"/>
    </location>
</feature>
<organism evidence="6 7">
    <name type="scientific">Pararhodospirillum oryzae</name>
    <dbReference type="NCBI Taxonomy" id="478448"/>
    <lineage>
        <taxon>Bacteria</taxon>
        <taxon>Pseudomonadati</taxon>
        <taxon>Pseudomonadota</taxon>
        <taxon>Alphaproteobacteria</taxon>
        <taxon>Rhodospirillales</taxon>
        <taxon>Rhodospirillaceae</taxon>
        <taxon>Pararhodospirillum</taxon>
    </lineage>
</organism>
<dbReference type="Gene3D" id="2.60.120.10">
    <property type="entry name" value="Jelly Rolls"/>
    <property type="match status" value="1"/>
</dbReference>
<dbReference type="CDD" id="cd00092">
    <property type="entry name" value="HTH_CRP"/>
    <property type="match status" value="1"/>
</dbReference>
<dbReference type="SMART" id="SM00419">
    <property type="entry name" value="HTH_CRP"/>
    <property type="match status" value="1"/>
</dbReference>
<protein>
    <submittedName>
        <fullName evidence="6">Crp/Fnr family transcriptional regulator</fullName>
    </submittedName>
</protein>
<gene>
    <name evidence="6" type="ORF">ROR02_11940</name>
</gene>
<dbReference type="PROSITE" id="PS00042">
    <property type="entry name" value="HTH_CRP_1"/>
    <property type="match status" value="1"/>
</dbReference>
<sequence length="250" mass="26928">MAQTTVAAQLAETGRMDGGDPCSSCPLGPVSLCRSLPEAERQELLALQATVRLGGHETLFNEGDPALHVFIPLAGAVKLYKMMPDGRRQITGFFFRGDLFGFSAGTVHTTTAEAIVPCVLCRLPVARLEGLLTRAPVLERLVWGRALASLARFEEQVLLLGRKSAPEKLASFLTGISDRAVARGDVASPVLVPMGRADIADYLGLTIETVSRTLTRFRHEGLIDLPRPGTMVLRDAARLRRLADGLDTLG</sequence>
<evidence type="ECO:0000313" key="6">
    <source>
        <dbReference type="EMBL" id="GEO81063.1"/>
    </source>
</evidence>
<dbReference type="FunFam" id="1.10.10.10:FF:000028">
    <property type="entry name" value="Fumarate/nitrate reduction transcriptional regulator Fnr"/>
    <property type="match status" value="1"/>
</dbReference>
<dbReference type="PRINTS" id="PR00034">
    <property type="entry name" value="HTHCRP"/>
</dbReference>
<evidence type="ECO:0000256" key="3">
    <source>
        <dbReference type="ARBA" id="ARBA00023163"/>
    </source>
</evidence>
<accession>A0A512H6I5</accession>
<dbReference type="RefSeq" id="WP_246135427.1">
    <property type="nucleotide sequence ID" value="NZ_BJZO01000025.1"/>
</dbReference>
<dbReference type="PANTHER" id="PTHR24567:SF75">
    <property type="entry name" value="FUMARATE AND NITRATE REDUCTION REGULATORY PROTEIN"/>
    <property type="match status" value="1"/>
</dbReference>
<dbReference type="PROSITE" id="PS51063">
    <property type="entry name" value="HTH_CRP_2"/>
    <property type="match status" value="1"/>
</dbReference>
<evidence type="ECO:0000313" key="7">
    <source>
        <dbReference type="Proteomes" id="UP000321567"/>
    </source>
</evidence>